<comment type="catalytic activity">
    <reaction evidence="1 7">
        <text>3-dehydroquinate = 3-dehydroshikimate + H2O</text>
        <dbReference type="Rhea" id="RHEA:21096"/>
        <dbReference type="ChEBI" id="CHEBI:15377"/>
        <dbReference type="ChEBI" id="CHEBI:16630"/>
        <dbReference type="ChEBI" id="CHEBI:32364"/>
        <dbReference type="EC" id="4.2.1.10"/>
    </reaction>
</comment>
<sequence>MHILVLHGPNLDALGTREPEAYGHDTLAEVDRRLGTLARELGVEIECQQSNHEGVLIDALHRARGRSHGVLLNAGGLTHTSVALRDAVTASGLPVVEVHLTNPNAREPFRHASFISGAALGLVQGFGVDSYLLGLRGLAARVAHGTR</sequence>
<dbReference type="InterPro" id="IPR036441">
    <property type="entry name" value="DHquinase_II_sf"/>
</dbReference>
<accession>A0A538U7W1</accession>
<feature type="binding site" evidence="7 9">
    <location>
        <position position="73"/>
    </location>
    <ligand>
        <name>substrate</name>
    </ligand>
</feature>
<feature type="active site" description="Proton donor" evidence="7 8">
    <location>
        <position position="99"/>
    </location>
</feature>
<dbReference type="SUPFAM" id="SSF52304">
    <property type="entry name" value="Type II 3-dehydroquinate dehydratase"/>
    <property type="match status" value="1"/>
</dbReference>
<evidence type="ECO:0000256" key="2">
    <source>
        <dbReference type="ARBA" id="ARBA00004902"/>
    </source>
</evidence>
<feature type="binding site" evidence="7 9">
    <location>
        <position position="79"/>
    </location>
    <ligand>
        <name>substrate</name>
    </ligand>
</feature>
<feature type="binding site" evidence="7 9">
    <location>
        <position position="110"/>
    </location>
    <ligand>
        <name>substrate</name>
    </ligand>
</feature>
<name>A0A538U7W1_UNCEI</name>
<dbReference type="GO" id="GO:0019631">
    <property type="term" value="P:quinate catabolic process"/>
    <property type="evidence" value="ECO:0007669"/>
    <property type="project" value="TreeGrafter"/>
</dbReference>
<dbReference type="GO" id="GO:0003855">
    <property type="term" value="F:3-dehydroquinate dehydratase activity"/>
    <property type="evidence" value="ECO:0007669"/>
    <property type="project" value="UniProtKB-UniRule"/>
</dbReference>
<dbReference type="Proteomes" id="UP000319771">
    <property type="component" value="Unassembled WGS sequence"/>
</dbReference>
<dbReference type="InterPro" id="IPR018509">
    <property type="entry name" value="DHquinase_II_CS"/>
</dbReference>
<proteinExistence type="inferred from homology"/>
<feature type="active site" description="Proton acceptor" evidence="7 8">
    <location>
        <position position="22"/>
    </location>
</feature>
<evidence type="ECO:0000256" key="7">
    <source>
        <dbReference type="HAMAP-Rule" id="MF_00169"/>
    </source>
</evidence>
<protein>
    <recommendedName>
        <fullName evidence="5 7">3-dehydroquinate dehydratase</fullName>
        <shortName evidence="7">3-dehydroquinase</shortName>
        <ecNumber evidence="5 7">4.2.1.10</ecNumber>
    </recommendedName>
    <alternativeName>
        <fullName evidence="7">Type II DHQase</fullName>
    </alternativeName>
</protein>
<comment type="similarity">
    <text evidence="3 7">Belongs to the type-II 3-dehydroquinase family.</text>
</comment>
<comment type="caution">
    <text evidence="11">The sequence shown here is derived from an EMBL/GenBank/DDBJ whole genome shotgun (WGS) entry which is preliminary data.</text>
</comment>
<evidence type="ECO:0000256" key="6">
    <source>
        <dbReference type="ARBA" id="ARBA00023239"/>
    </source>
</evidence>
<dbReference type="HAMAP" id="MF_00169">
    <property type="entry name" value="AroQ"/>
    <property type="match status" value="1"/>
</dbReference>
<comment type="function">
    <text evidence="7">Catalyzes a trans-dehydration via an enolate intermediate.</text>
</comment>
<evidence type="ECO:0000256" key="5">
    <source>
        <dbReference type="ARBA" id="ARBA00012060"/>
    </source>
</evidence>
<dbReference type="NCBIfam" id="NF003807">
    <property type="entry name" value="PRK05395.1-4"/>
    <property type="match status" value="1"/>
</dbReference>
<evidence type="ECO:0000256" key="3">
    <source>
        <dbReference type="ARBA" id="ARBA00011037"/>
    </source>
</evidence>
<evidence type="ECO:0000313" key="12">
    <source>
        <dbReference type="Proteomes" id="UP000319771"/>
    </source>
</evidence>
<dbReference type="NCBIfam" id="NF003806">
    <property type="entry name" value="PRK05395.1-3"/>
    <property type="match status" value="1"/>
</dbReference>
<evidence type="ECO:0000256" key="9">
    <source>
        <dbReference type="PIRSR" id="PIRSR001399-2"/>
    </source>
</evidence>
<organism evidence="11 12">
    <name type="scientific">Eiseniibacteriota bacterium</name>
    <dbReference type="NCBI Taxonomy" id="2212470"/>
    <lineage>
        <taxon>Bacteria</taxon>
        <taxon>Candidatus Eiseniibacteriota</taxon>
    </lineage>
</organism>
<evidence type="ECO:0000313" key="11">
    <source>
        <dbReference type="EMBL" id="TMQ71957.1"/>
    </source>
</evidence>
<evidence type="ECO:0000256" key="4">
    <source>
        <dbReference type="ARBA" id="ARBA00011193"/>
    </source>
</evidence>
<dbReference type="GO" id="GO:0008652">
    <property type="term" value="P:amino acid biosynthetic process"/>
    <property type="evidence" value="ECO:0007669"/>
    <property type="project" value="UniProtKB-KW"/>
</dbReference>
<feature type="binding site" evidence="7 9">
    <location>
        <begin position="100"/>
        <end position="101"/>
    </location>
    <ligand>
        <name>substrate</name>
    </ligand>
</feature>
<evidence type="ECO:0000256" key="1">
    <source>
        <dbReference type="ARBA" id="ARBA00001864"/>
    </source>
</evidence>
<dbReference type="UniPathway" id="UPA00053">
    <property type="reaction ID" value="UER00086"/>
</dbReference>
<feature type="binding site" evidence="7 9">
    <location>
        <position position="86"/>
    </location>
    <ligand>
        <name>substrate</name>
    </ligand>
</feature>
<dbReference type="EMBL" id="VBPB01000129">
    <property type="protein sequence ID" value="TMQ71957.1"/>
    <property type="molecule type" value="Genomic_DNA"/>
</dbReference>
<dbReference type="InterPro" id="IPR001874">
    <property type="entry name" value="DHquinase_II"/>
</dbReference>
<reference evidence="11 12" key="1">
    <citation type="journal article" date="2019" name="Nat. Microbiol.">
        <title>Mediterranean grassland soil C-N compound turnover is dependent on rainfall and depth, and is mediated by genomically divergent microorganisms.</title>
        <authorList>
            <person name="Diamond S."/>
            <person name="Andeer P.F."/>
            <person name="Li Z."/>
            <person name="Crits-Christoph A."/>
            <person name="Burstein D."/>
            <person name="Anantharaman K."/>
            <person name="Lane K.R."/>
            <person name="Thomas B.C."/>
            <person name="Pan C."/>
            <person name="Northen T.R."/>
            <person name="Banfield J.F."/>
        </authorList>
    </citation>
    <scope>NUCLEOTIDE SEQUENCE [LARGE SCALE GENOMIC DNA]</scope>
    <source>
        <strain evidence="11">WS_11</strain>
    </source>
</reference>
<gene>
    <name evidence="7" type="primary">aroQ</name>
    <name evidence="11" type="ORF">E6K81_08765</name>
</gene>
<dbReference type="Pfam" id="PF01220">
    <property type="entry name" value="DHquinase_II"/>
    <property type="match status" value="1"/>
</dbReference>
<dbReference type="PROSITE" id="PS01029">
    <property type="entry name" value="DEHYDROQUINASE_II"/>
    <property type="match status" value="1"/>
</dbReference>
<evidence type="ECO:0000256" key="10">
    <source>
        <dbReference type="PIRSR" id="PIRSR001399-3"/>
    </source>
</evidence>
<keyword evidence="6 7" id="KW-0456">Lyase</keyword>
<evidence type="ECO:0000256" key="8">
    <source>
        <dbReference type="PIRSR" id="PIRSR001399-1"/>
    </source>
</evidence>
<dbReference type="PANTHER" id="PTHR21272:SF3">
    <property type="entry name" value="CATABOLIC 3-DEHYDROQUINASE"/>
    <property type="match status" value="1"/>
</dbReference>
<comment type="subunit">
    <text evidence="4 7">Homododecamer.</text>
</comment>
<dbReference type="GO" id="GO:0009073">
    <property type="term" value="P:aromatic amino acid family biosynthetic process"/>
    <property type="evidence" value="ECO:0007669"/>
    <property type="project" value="UniProtKB-KW"/>
</dbReference>
<dbReference type="NCBIfam" id="NF003805">
    <property type="entry name" value="PRK05395.1-2"/>
    <property type="match status" value="1"/>
</dbReference>
<feature type="site" description="Transition state stabilizer" evidence="7 10">
    <location>
        <position position="17"/>
    </location>
</feature>
<dbReference type="GO" id="GO:0009423">
    <property type="term" value="P:chorismate biosynthetic process"/>
    <property type="evidence" value="ECO:0007669"/>
    <property type="project" value="UniProtKB-UniRule"/>
</dbReference>
<keyword evidence="7" id="KW-0057">Aromatic amino acid biosynthesis</keyword>
<dbReference type="PIRSF" id="PIRSF001399">
    <property type="entry name" value="DHquinase_II"/>
    <property type="match status" value="1"/>
</dbReference>
<dbReference type="EC" id="4.2.1.10" evidence="5 7"/>
<comment type="pathway">
    <text evidence="2 7">Metabolic intermediate biosynthesis; chorismate biosynthesis; chorismate from D-erythrose 4-phosphate and phosphoenolpyruvate: step 3/7.</text>
</comment>
<dbReference type="Gene3D" id="3.40.50.9100">
    <property type="entry name" value="Dehydroquinase, class II"/>
    <property type="match status" value="1"/>
</dbReference>
<keyword evidence="7" id="KW-0028">Amino-acid biosynthesis</keyword>
<dbReference type="PANTHER" id="PTHR21272">
    <property type="entry name" value="CATABOLIC 3-DEHYDROQUINASE"/>
    <property type="match status" value="1"/>
</dbReference>
<dbReference type="CDD" id="cd00466">
    <property type="entry name" value="DHQase_II"/>
    <property type="match status" value="1"/>
</dbReference>
<dbReference type="AlphaFoldDB" id="A0A538U7W1"/>